<gene>
    <name evidence="2" type="ORF">GCM10009544_18070</name>
</gene>
<accession>A0ABN0ZR97</accession>
<reference evidence="2 3" key="1">
    <citation type="journal article" date="2019" name="Int. J. Syst. Evol. Microbiol.">
        <title>The Global Catalogue of Microorganisms (GCM) 10K type strain sequencing project: providing services to taxonomists for standard genome sequencing and annotation.</title>
        <authorList>
            <consortium name="The Broad Institute Genomics Platform"/>
            <consortium name="The Broad Institute Genome Sequencing Center for Infectious Disease"/>
            <person name="Wu L."/>
            <person name="Ma J."/>
        </authorList>
    </citation>
    <scope>NUCLEOTIDE SEQUENCE [LARGE SCALE GENOMIC DNA]</scope>
    <source>
        <strain evidence="2 3">JCM 10649</strain>
    </source>
</reference>
<comment type="caution">
    <text evidence="2">The sequence shown here is derived from an EMBL/GenBank/DDBJ whole genome shotgun (WGS) entry which is preliminary data.</text>
</comment>
<feature type="region of interest" description="Disordered" evidence="1">
    <location>
        <begin position="1"/>
        <end position="33"/>
    </location>
</feature>
<dbReference type="Pfam" id="PF25673">
    <property type="entry name" value="Terminase_7"/>
    <property type="match status" value="1"/>
</dbReference>
<proteinExistence type="predicted"/>
<evidence type="ECO:0000256" key="1">
    <source>
        <dbReference type="SAM" id="MobiDB-lite"/>
    </source>
</evidence>
<evidence type="ECO:0000313" key="2">
    <source>
        <dbReference type="EMBL" id="GAA0455728.1"/>
    </source>
</evidence>
<dbReference type="Proteomes" id="UP001499895">
    <property type="component" value="Unassembled WGS sequence"/>
</dbReference>
<protein>
    <submittedName>
        <fullName evidence="2">Uncharacterized protein</fullName>
    </submittedName>
</protein>
<sequence length="150" mass="16781">MPSRRGPAPSPNARRRNTTHALGEHELTSASGEGRALPKALGITTGGAKRFWRTWASAPQTEHWLETDWAELEITTRLVDEFYGGNVRLAGEIRQRVGRWGATTEDRARLRMNFDKQAEEEAARTAEEARTADMDAELFKMLSEAKEQGA</sequence>
<dbReference type="EMBL" id="BAAAHB010000013">
    <property type="protein sequence ID" value="GAA0455728.1"/>
    <property type="molecule type" value="Genomic_DNA"/>
</dbReference>
<evidence type="ECO:0000313" key="3">
    <source>
        <dbReference type="Proteomes" id="UP001499895"/>
    </source>
</evidence>
<organism evidence="2 3">
    <name type="scientific">Streptomyces stramineus</name>
    <dbReference type="NCBI Taxonomy" id="173861"/>
    <lineage>
        <taxon>Bacteria</taxon>
        <taxon>Bacillati</taxon>
        <taxon>Actinomycetota</taxon>
        <taxon>Actinomycetes</taxon>
        <taxon>Kitasatosporales</taxon>
        <taxon>Streptomycetaceae</taxon>
        <taxon>Streptomyces</taxon>
    </lineage>
</organism>
<dbReference type="InterPro" id="IPR057972">
    <property type="entry name" value="Terminase_7"/>
</dbReference>
<name>A0ABN0ZR97_9ACTN</name>
<keyword evidence="3" id="KW-1185">Reference proteome</keyword>